<gene>
    <name evidence="1" type="ORF">Goshw_015224</name>
</gene>
<dbReference type="EMBL" id="JABFAF010000004">
    <property type="protein sequence ID" value="MBA0853249.1"/>
    <property type="molecule type" value="Genomic_DNA"/>
</dbReference>
<comment type="caution">
    <text evidence="1">The sequence shown here is derived from an EMBL/GenBank/DDBJ whole genome shotgun (WGS) entry which is preliminary data.</text>
</comment>
<proteinExistence type="predicted"/>
<sequence>MKSSSNLIILKPLLLLAIENLKDQTLL</sequence>
<dbReference type="AlphaFoldDB" id="A0A7J9L4D8"/>
<reference evidence="1 2" key="1">
    <citation type="journal article" date="2019" name="Genome Biol. Evol.">
        <title>Insights into the evolution of the New World diploid cottons (Gossypium, subgenus Houzingenia) based on genome sequencing.</title>
        <authorList>
            <person name="Grover C.E."/>
            <person name="Arick M.A. 2nd"/>
            <person name="Thrash A."/>
            <person name="Conover J.L."/>
            <person name="Sanders W.S."/>
            <person name="Peterson D.G."/>
            <person name="Frelichowski J.E."/>
            <person name="Scheffler J.A."/>
            <person name="Scheffler B.E."/>
            <person name="Wendel J.F."/>
        </authorList>
    </citation>
    <scope>NUCLEOTIDE SEQUENCE [LARGE SCALE GENOMIC DNA]</scope>
    <source>
        <strain evidence="1">1</strain>
        <tissue evidence="1">Leaf</tissue>
    </source>
</reference>
<evidence type="ECO:0000313" key="1">
    <source>
        <dbReference type="EMBL" id="MBA0853249.1"/>
    </source>
</evidence>
<accession>A0A7J9L4D8</accession>
<keyword evidence="2" id="KW-1185">Reference proteome</keyword>
<protein>
    <submittedName>
        <fullName evidence="1">Uncharacterized protein</fullName>
    </submittedName>
</protein>
<organism evidence="1 2">
    <name type="scientific">Gossypium schwendimanii</name>
    <name type="common">Cotton</name>
    <dbReference type="NCBI Taxonomy" id="34291"/>
    <lineage>
        <taxon>Eukaryota</taxon>
        <taxon>Viridiplantae</taxon>
        <taxon>Streptophyta</taxon>
        <taxon>Embryophyta</taxon>
        <taxon>Tracheophyta</taxon>
        <taxon>Spermatophyta</taxon>
        <taxon>Magnoliopsida</taxon>
        <taxon>eudicotyledons</taxon>
        <taxon>Gunneridae</taxon>
        <taxon>Pentapetalae</taxon>
        <taxon>rosids</taxon>
        <taxon>malvids</taxon>
        <taxon>Malvales</taxon>
        <taxon>Malvaceae</taxon>
        <taxon>Malvoideae</taxon>
        <taxon>Gossypium</taxon>
    </lineage>
</organism>
<evidence type="ECO:0000313" key="2">
    <source>
        <dbReference type="Proteomes" id="UP000593576"/>
    </source>
</evidence>
<name>A0A7J9L4D8_GOSSC</name>
<dbReference type="Proteomes" id="UP000593576">
    <property type="component" value="Unassembled WGS sequence"/>
</dbReference>